<evidence type="ECO:0008006" key="2">
    <source>
        <dbReference type="Google" id="ProtNLM"/>
    </source>
</evidence>
<organism evidence="1">
    <name type="scientific">hydrothermal vent metagenome</name>
    <dbReference type="NCBI Taxonomy" id="652676"/>
    <lineage>
        <taxon>unclassified sequences</taxon>
        <taxon>metagenomes</taxon>
        <taxon>ecological metagenomes</taxon>
    </lineage>
</organism>
<reference evidence="1" key="1">
    <citation type="submission" date="2018-06" db="EMBL/GenBank/DDBJ databases">
        <authorList>
            <person name="Zhirakovskaya E."/>
        </authorList>
    </citation>
    <scope>NUCLEOTIDE SEQUENCE</scope>
</reference>
<dbReference type="AlphaFoldDB" id="A0A3B0Z1Z1"/>
<name>A0A3B0Z1Z1_9ZZZZ</name>
<accession>A0A3B0Z1Z1</accession>
<sequence length="311" mass="33289">MAQFIKNVFSDDFSHLPKNKTPFDDPISKRTLINLITKLPDLQNCRILYIGKGPAVIIRDFPNGGHFKPVTIAIRPAISNQQVNAEINPLHSEGHKDEHFYTELINAGINCGVAAISVFLAIGGTAALPISGGGSVIVIGLAKASGWAAGAQCFNSSFRLFNETDAGNESILVWLDSQAWYTSVNIALDVVSLAGATSTYGSTLKMVLNLKKAGTSIPKVLKGLDSKSRKKLTKELIQAQNPGMSGKRVKALMRAQKIPKGYAAIDISFTARNQLIDALAASLSVAGSAYSGIVKNTPKFIITVVEEVESY</sequence>
<protein>
    <recommendedName>
        <fullName evidence="2">NAD synthetase</fullName>
    </recommendedName>
</protein>
<proteinExistence type="predicted"/>
<evidence type="ECO:0000313" key="1">
    <source>
        <dbReference type="EMBL" id="VAW81512.1"/>
    </source>
</evidence>
<dbReference type="EMBL" id="UOFL01000220">
    <property type="protein sequence ID" value="VAW81512.1"/>
    <property type="molecule type" value="Genomic_DNA"/>
</dbReference>
<gene>
    <name evidence="1" type="ORF">MNBD_GAMMA12-1932</name>
</gene>